<gene>
    <name evidence="4" type="ORF">CVV64_14855</name>
</gene>
<feature type="region of interest" description="Disordered" evidence="2">
    <location>
        <begin position="330"/>
        <end position="358"/>
    </location>
</feature>
<dbReference type="Gene3D" id="3.40.50.300">
    <property type="entry name" value="P-loop containing nucleotide triphosphate hydrolases"/>
    <property type="match status" value="1"/>
</dbReference>
<protein>
    <recommendedName>
        <fullName evidence="3">Bacterial type II secretion system protein E domain-containing protein</fullName>
    </recommendedName>
</protein>
<feature type="compositionally biased region" description="Gly residues" evidence="2">
    <location>
        <begin position="335"/>
        <end position="350"/>
    </location>
</feature>
<dbReference type="EMBL" id="PGXC01000020">
    <property type="protein sequence ID" value="PKK89341.1"/>
    <property type="molecule type" value="Genomic_DNA"/>
</dbReference>
<sequence>MVNISEILAQAVEYGVSDVILSPFNPPSVRMGGLVRPLFQDLSELSPDTTRELAETLLDDRALESLEAMGSAVIGVGIESIGRFKVSVFRQRGMFTIVMRRVFPQVPGLEGLGLQPHVISAITAPGGGLVLIGGSGSSGRSTTLACAVVSVAASCEGHIVTLEEPVEYFHSFGLSVVDQRDIGRDVPDLRAGLRQAMTLGPEVICIDSPMVQEHVSDIMEALRRGIKVIATFPGCDSVDILESFAGGLTTERVNGRPPVWAMSAVGGFLLCTICQRLEPGDQGQAIAQWETIPAMEPALSLLRDGKFDLLRAGVSGREGFQLFDDRGRGSAKYKGGAGANSGTTGEGGGADSASSSNSGQSIARLEKMLYAQDVAKRQEAETILKELAQGGDTEASMILEQFAQFYITNFEDRKRGITKSR</sequence>
<dbReference type="GO" id="GO:0016887">
    <property type="term" value="F:ATP hydrolysis activity"/>
    <property type="evidence" value="ECO:0007669"/>
    <property type="project" value="InterPro"/>
</dbReference>
<dbReference type="InterPro" id="IPR027417">
    <property type="entry name" value="P-loop_NTPase"/>
</dbReference>
<evidence type="ECO:0000256" key="1">
    <source>
        <dbReference type="ARBA" id="ARBA00006611"/>
    </source>
</evidence>
<reference evidence="4 5" key="1">
    <citation type="journal article" date="2017" name="ISME J.">
        <title>Potential for microbial H2 and metal transformations associated with novel bacteria and archaea in deep terrestrial subsurface sediments.</title>
        <authorList>
            <person name="Hernsdorf A.W."/>
            <person name="Amano Y."/>
            <person name="Miyakawa K."/>
            <person name="Ise K."/>
            <person name="Suzuki Y."/>
            <person name="Anantharaman K."/>
            <person name="Probst A."/>
            <person name="Burstein D."/>
            <person name="Thomas B.C."/>
            <person name="Banfield J.F."/>
        </authorList>
    </citation>
    <scope>NUCLEOTIDE SEQUENCE [LARGE SCALE GENOMIC DNA]</scope>
    <source>
        <strain evidence="4">HGW-Wallbacteria-1</strain>
    </source>
</reference>
<feature type="domain" description="Bacterial type II secretion system protein E" evidence="3">
    <location>
        <begin position="111"/>
        <end position="231"/>
    </location>
</feature>
<name>A0A2N1PLX4_9BACT</name>
<evidence type="ECO:0000256" key="2">
    <source>
        <dbReference type="SAM" id="MobiDB-lite"/>
    </source>
</evidence>
<dbReference type="PANTHER" id="PTHR30486:SF16">
    <property type="entry name" value="TWITCHING MOTILITY PROTEIN PILT"/>
    <property type="match status" value="1"/>
</dbReference>
<comment type="caution">
    <text evidence="4">The sequence shown here is derived from an EMBL/GenBank/DDBJ whole genome shotgun (WGS) entry which is preliminary data.</text>
</comment>
<evidence type="ECO:0000313" key="5">
    <source>
        <dbReference type="Proteomes" id="UP000233256"/>
    </source>
</evidence>
<comment type="similarity">
    <text evidence="1">Belongs to the GSP E family.</text>
</comment>
<dbReference type="Gene3D" id="3.30.450.90">
    <property type="match status" value="1"/>
</dbReference>
<dbReference type="SUPFAM" id="SSF52540">
    <property type="entry name" value="P-loop containing nucleoside triphosphate hydrolases"/>
    <property type="match status" value="1"/>
</dbReference>
<proteinExistence type="inferred from homology"/>
<organism evidence="4 5">
    <name type="scientific">Candidatus Wallbacteria bacterium HGW-Wallbacteria-1</name>
    <dbReference type="NCBI Taxonomy" id="2013854"/>
    <lineage>
        <taxon>Bacteria</taxon>
        <taxon>Candidatus Walliibacteriota</taxon>
    </lineage>
</organism>
<evidence type="ECO:0000259" key="3">
    <source>
        <dbReference type="Pfam" id="PF00437"/>
    </source>
</evidence>
<dbReference type="Proteomes" id="UP000233256">
    <property type="component" value="Unassembled WGS sequence"/>
</dbReference>
<dbReference type="PANTHER" id="PTHR30486">
    <property type="entry name" value="TWITCHING MOTILITY PROTEIN PILT"/>
    <property type="match status" value="1"/>
</dbReference>
<dbReference type="AlphaFoldDB" id="A0A2N1PLX4"/>
<dbReference type="Pfam" id="PF00437">
    <property type="entry name" value="T2SSE"/>
    <property type="match status" value="1"/>
</dbReference>
<accession>A0A2N1PLX4</accession>
<dbReference type="InterPro" id="IPR001482">
    <property type="entry name" value="T2SS/T4SS_dom"/>
</dbReference>
<dbReference type="InterPro" id="IPR050921">
    <property type="entry name" value="T4SS_GSP_E_ATPase"/>
</dbReference>
<evidence type="ECO:0000313" key="4">
    <source>
        <dbReference type="EMBL" id="PKK89341.1"/>
    </source>
</evidence>